<evidence type="ECO:0008006" key="3">
    <source>
        <dbReference type="Google" id="ProtNLM"/>
    </source>
</evidence>
<dbReference type="Pfam" id="PF04359">
    <property type="entry name" value="DUF493"/>
    <property type="match status" value="1"/>
</dbReference>
<dbReference type="SUPFAM" id="SSF117991">
    <property type="entry name" value="YbeD/HP0495-like"/>
    <property type="match status" value="1"/>
</dbReference>
<keyword evidence="2" id="KW-1185">Reference proteome</keyword>
<reference evidence="2" key="1">
    <citation type="submission" date="2016-11" db="EMBL/GenBank/DDBJ databases">
        <authorList>
            <person name="Varghese N."/>
            <person name="Submissions S."/>
        </authorList>
    </citation>
    <scope>NUCLEOTIDE SEQUENCE [LARGE SCALE GENOMIC DNA]</scope>
    <source>
        <strain evidence="2">DSM 22212</strain>
    </source>
</reference>
<dbReference type="Gene3D" id="3.30.70.260">
    <property type="match status" value="1"/>
</dbReference>
<protein>
    <recommendedName>
        <fullName evidence="3">DUF493 domain-containing protein</fullName>
    </recommendedName>
</protein>
<dbReference type="STRING" id="633813.SAMN04488087_2085"/>
<dbReference type="AlphaFoldDB" id="A0A1M6VRH7"/>
<dbReference type="OrthoDB" id="5616097at2"/>
<evidence type="ECO:0000313" key="2">
    <source>
        <dbReference type="Proteomes" id="UP000185812"/>
    </source>
</evidence>
<gene>
    <name evidence="1" type="ORF">SAMN04488087_2085</name>
</gene>
<dbReference type="Proteomes" id="UP000185812">
    <property type="component" value="Unassembled WGS sequence"/>
</dbReference>
<dbReference type="EMBL" id="FRAU01000007">
    <property type="protein sequence ID" value="SHK84088.1"/>
    <property type="molecule type" value="Genomic_DNA"/>
</dbReference>
<sequence length="91" mass="10633">MDSLPQQNWWDRFQELLDDQNEWPAEYLFKFIAPSSEREALRAVFGHYPVTIRESRKGNYISLTARMEVRSSDEIIAIYKAAARVRGVIAL</sequence>
<organism evidence="1 2">
    <name type="scientific">Rhodothermus profundi</name>
    <dbReference type="NCBI Taxonomy" id="633813"/>
    <lineage>
        <taxon>Bacteria</taxon>
        <taxon>Pseudomonadati</taxon>
        <taxon>Rhodothermota</taxon>
        <taxon>Rhodothermia</taxon>
        <taxon>Rhodothermales</taxon>
        <taxon>Rhodothermaceae</taxon>
        <taxon>Rhodothermus</taxon>
    </lineage>
</organism>
<dbReference type="InterPro" id="IPR007454">
    <property type="entry name" value="UPF0250_YbeD-like"/>
</dbReference>
<dbReference type="RefSeq" id="WP_072715915.1">
    <property type="nucleotide sequence ID" value="NZ_FRAU01000007.1"/>
</dbReference>
<name>A0A1M6VRH7_9BACT</name>
<proteinExistence type="predicted"/>
<accession>A0A1M6VRH7</accession>
<evidence type="ECO:0000313" key="1">
    <source>
        <dbReference type="EMBL" id="SHK84088.1"/>
    </source>
</evidence>
<dbReference type="InterPro" id="IPR027471">
    <property type="entry name" value="YbeD-like_sf"/>
</dbReference>